<dbReference type="HOGENOM" id="CLU_1023972_0_0_1"/>
<gene>
    <name evidence="7" type="ORF">CGI_10025272</name>
</gene>
<dbReference type="PANTHER" id="PTHR21402">
    <property type="entry name" value="GAMETOCYTE SPECIFIC FACTOR 1-RELATED"/>
    <property type="match status" value="1"/>
</dbReference>
<keyword evidence="3" id="KW-0862">Zinc</keyword>
<reference evidence="7" key="1">
    <citation type="journal article" date="2012" name="Nature">
        <title>The oyster genome reveals stress adaptation and complexity of shell formation.</title>
        <authorList>
            <person name="Zhang G."/>
            <person name="Fang X."/>
            <person name="Guo X."/>
            <person name="Li L."/>
            <person name="Luo R."/>
            <person name="Xu F."/>
            <person name="Yang P."/>
            <person name="Zhang L."/>
            <person name="Wang X."/>
            <person name="Qi H."/>
            <person name="Xiong Z."/>
            <person name="Que H."/>
            <person name="Xie Y."/>
            <person name="Holland P.W."/>
            <person name="Paps J."/>
            <person name="Zhu Y."/>
            <person name="Wu F."/>
            <person name="Chen Y."/>
            <person name="Wang J."/>
            <person name="Peng C."/>
            <person name="Meng J."/>
            <person name="Yang L."/>
            <person name="Liu J."/>
            <person name="Wen B."/>
            <person name="Zhang N."/>
            <person name="Huang Z."/>
            <person name="Zhu Q."/>
            <person name="Feng Y."/>
            <person name="Mount A."/>
            <person name="Hedgecock D."/>
            <person name="Xu Z."/>
            <person name="Liu Y."/>
            <person name="Domazet-Loso T."/>
            <person name="Du Y."/>
            <person name="Sun X."/>
            <person name="Zhang S."/>
            <person name="Liu B."/>
            <person name="Cheng P."/>
            <person name="Jiang X."/>
            <person name="Li J."/>
            <person name="Fan D."/>
            <person name="Wang W."/>
            <person name="Fu W."/>
            <person name="Wang T."/>
            <person name="Wang B."/>
            <person name="Zhang J."/>
            <person name="Peng Z."/>
            <person name="Li Y."/>
            <person name="Li N."/>
            <person name="Wang J."/>
            <person name="Chen M."/>
            <person name="He Y."/>
            <person name="Tan F."/>
            <person name="Song X."/>
            <person name="Zheng Q."/>
            <person name="Huang R."/>
            <person name="Yang H."/>
            <person name="Du X."/>
            <person name="Chen L."/>
            <person name="Yang M."/>
            <person name="Gaffney P.M."/>
            <person name="Wang S."/>
            <person name="Luo L."/>
            <person name="She Z."/>
            <person name="Ming Y."/>
            <person name="Huang W."/>
            <person name="Zhang S."/>
            <person name="Huang B."/>
            <person name="Zhang Y."/>
            <person name="Qu T."/>
            <person name="Ni P."/>
            <person name="Miao G."/>
            <person name="Wang J."/>
            <person name="Wang Q."/>
            <person name="Steinberg C.E."/>
            <person name="Wang H."/>
            <person name="Li N."/>
            <person name="Qian L."/>
            <person name="Zhang G."/>
            <person name="Li Y."/>
            <person name="Yang H."/>
            <person name="Liu X."/>
            <person name="Wang J."/>
            <person name="Yin Y."/>
            <person name="Wang J."/>
        </authorList>
    </citation>
    <scope>NUCLEOTIDE SEQUENCE [LARGE SCALE GENOMIC DNA]</scope>
    <source>
        <strain evidence="7">05x7-T-G4-1.051#20</strain>
    </source>
</reference>
<dbReference type="InterPro" id="IPR022776">
    <property type="entry name" value="TRM13/UPF0224_CHHC_Znf_dom"/>
</dbReference>
<feature type="region of interest" description="Disordered" evidence="5">
    <location>
        <begin position="245"/>
        <end position="272"/>
    </location>
</feature>
<feature type="compositionally biased region" description="Basic and acidic residues" evidence="5">
    <location>
        <begin position="245"/>
        <end position="264"/>
    </location>
</feature>
<protein>
    <submittedName>
        <fullName evidence="7">Gametocyte-specific factor 1</fullName>
    </submittedName>
</protein>
<evidence type="ECO:0000256" key="3">
    <source>
        <dbReference type="ARBA" id="ARBA00022833"/>
    </source>
</evidence>
<evidence type="ECO:0000259" key="6">
    <source>
        <dbReference type="PROSITE" id="PS51800"/>
    </source>
</evidence>
<dbReference type="GO" id="GO:0008270">
    <property type="term" value="F:zinc ion binding"/>
    <property type="evidence" value="ECO:0007669"/>
    <property type="project" value="UniProtKB-KW"/>
</dbReference>
<dbReference type="EMBL" id="JH816850">
    <property type="protein sequence ID" value="EKC42105.1"/>
    <property type="molecule type" value="Genomic_DNA"/>
</dbReference>
<keyword evidence="2" id="KW-0863">Zinc-finger</keyword>
<dbReference type="PROSITE" id="PS51800">
    <property type="entry name" value="ZF_CHHC_U11_48K"/>
    <property type="match status" value="2"/>
</dbReference>
<evidence type="ECO:0000256" key="4">
    <source>
        <dbReference type="SAM" id="Coils"/>
    </source>
</evidence>
<evidence type="ECO:0000256" key="2">
    <source>
        <dbReference type="ARBA" id="ARBA00022771"/>
    </source>
</evidence>
<dbReference type="InParanoid" id="K1RKH1"/>
<keyword evidence="1" id="KW-0479">Metal-binding</keyword>
<evidence type="ECO:0000256" key="5">
    <source>
        <dbReference type="SAM" id="MobiDB-lite"/>
    </source>
</evidence>
<evidence type="ECO:0000313" key="7">
    <source>
        <dbReference type="EMBL" id="EKC42105.1"/>
    </source>
</evidence>
<organism evidence="7">
    <name type="scientific">Magallana gigas</name>
    <name type="common">Pacific oyster</name>
    <name type="synonym">Crassostrea gigas</name>
    <dbReference type="NCBI Taxonomy" id="29159"/>
    <lineage>
        <taxon>Eukaryota</taxon>
        <taxon>Metazoa</taxon>
        <taxon>Spiralia</taxon>
        <taxon>Lophotrochozoa</taxon>
        <taxon>Mollusca</taxon>
        <taxon>Bivalvia</taxon>
        <taxon>Autobranchia</taxon>
        <taxon>Pteriomorphia</taxon>
        <taxon>Ostreida</taxon>
        <taxon>Ostreoidea</taxon>
        <taxon>Ostreidae</taxon>
        <taxon>Magallana</taxon>
    </lineage>
</organism>
<dbReference type="SUPFAM" id="SSF57667">
    <property type="entry name" value="beta-beta-alpha zinc fingers"/>
    <property type="match status" value="1"/>
</dbReference>
<dbReference type="PANTHER" id="PTHR21402:SF5">
    <property type="entry name" value="GAMETOCYTE SPECIFIC FACTOR 1"/>
    <property type="match status" value="1"/>
</dbReference>
<name>K1RKH1_MAGGI</name>
<keyword evidence="4" id="KW-0175">Coiled coil</keyword>
<feature type="domain" description="CHHC U11-48K-type" evidence="6">
    <location>
        <begin position="12"/>
        <end position="39"/>
    </location>
</feature>
<accession>K1RKH1</accession>
<dbReference type="InterPro" id="IPR051591">
    <property type="entry name" value="UPF0224_FAM112_RNA_Proc"/>
</dbReference>
<feature type="coiled-coil region" evidence="4">
    <location>
        <begin position="204"/>
        <end position="234"/>
    </location>
</feature>
<sequence>MAQYKVHDPDKMIQCPLNKAHVLQAKRMQYHIMDCRKNFKADELATCPLNARHVMLKKDYREHMESCPDRAVVELMISGETGEESSMFRGCVDLPVYEEVNIPNAENWDDEIPSVARIGVDPQHLAKQDHMIIPGLTRSQKKEFARQMHFPAENRSYVTHHAENNEPSKVPLPQQCPPQDDCTHKRVSVNEVKSTFIRSFGKENGRTEDSMEDLNKNLKKIEKKLRQIELLETKVDEGHTLTAEEAEKVGKKEKLTKEREDLLHQKVKSNRG</sequence>
<dbReference type="AlphaFoldDB" id="K1RKH1"/>
<proteinExistence type="predicted"/>
<evidence type="ECO:0000256" key="1">
    <source>
        <dbReference type="ARBA" id="ARBA00022723"/>
    </source>
</evidence>
<dbReference type="Pfam" id="PF05253">
    <property type="entry name" value="zf-U11-48K"/>
    <property type="match status" value="2"/>
</dbReference>
<feature type="domain" description="CHHC U11-48K-type" evidence="6">
    <location>
        <begin position="44"/>
        <end position="71"/>
    </location>
</feature>
<dbReference type="InterPro" id="IPR036236">
    <property type="entry name" value="Znf_C2H2_sf"/>
</dbReference>